<evidence type="ECO:0000256" key="5">
    <source>
        <dbReference type="ARBA" id="ARBA00023136"/>
    </source>
</evidence>
<evidence type="ECO:0000256" key="3">
    <source>
        <dbReference type="ARBA" id="ARBA00009295"/>
    </source>
</evidence>
<feature type="domain" description="Fatty acid desaturase" evidence="7">
    <location>
        <begin position="121"/>
        <end position="394"/>
    </location>
</feature>
<keyword evidence="4" id="KW-0560">Oxidoreductase</keyword>
<comment type="caution">
    <text evidence="9">The sequence shown here is derived from an EMBL/GenBank/DDBJ whole genome shotgun (WGS) entry which is preliminary data.</text>
</comment>
<dbReference type="InterPro" id="IPR012171">
    <property type="entry name" value="Fatty_acid_desaturase"/>
</dbReference>
<evidence type="ECO:0000259" key="8">
    <source>
        <dbReference type="Pfam" id="PF11960"/>
    </source>
</evidence>
<accession>A0AAD2H4V1</accession>
<evidence type="ECO:0000259" key="7">
    <source>
        <dbReference type="Pfam" id="PF00487"/>
    </source>
</evidence>
<organism evidence="9 10">
    <name type="scientific">Mycena citricolor</name>
    <dbReference type="NCBI Taxonomy" id="2018698"/>
    <lineage>
        <taxon>Eukaryota</taxon>
        <taxon>Fungi</taxon>
        <taxon>Dikarya</taxon>
        <taxon>Basidiomycota</taxon>
        <taxon>Agaricomycotina</taxon>
        <taxon>Agaricomycetes</taxon>
        <taxon>Agaricomycetidae</taxon>
        <taxon>Agaricales</taxon>
        <taxon>Marasmiineae</taxon>
        <taxon>Mycenaceae</taxon>
        <taxon>Mycena</taxon>
    </lineage>
</organism>
<keyword evidence="10" id="KW-1185">Reference proteome</keyword>
<feature type="transmembrane region" description="Helical" evidence="6">
    <location>
        <begin position="153"/>
        <end position="173"/>
    </location>
</feature>
<dbReference type="Pfam" id="PF11960">
    <property type="entry name" value="DUF3474"/>
    <property type="match status" value="1"/>
</dbReference>
<evidence type="ECO:0000256" key="6">
    <source>
        <dbReference type="SAM" id="Phobius"/>
    </source>
</evidence>
<comment type="pathway">
    <text evidence="2">Lipid metabolism.</text>
</comment>
<proteinExistence type="inferred from homology"/>
<dbReference type="GO" id="GO:0016020">
    <property type="term" value="C:membrane"/>
    <property type="evidence" value="ECO:0007669"/>
    <property type="project" value="UniProtKB-SubCell"/>
</dbReference>
<dbReference type="InterPro" id="IPR005804">
    <property type="entry name" value="FA_desaturase_dom"/>
</dbReference>
<dbReference type="GO" id="GO:0016717">
    <property type="term" value="F:oxidoreductase activity, acting on paired donors, with oxidation of a pair of donors resulting in the reduction of molecular oxygen to two molecules of water"/>
    <property type="evidence" value="ECO:0007669"/>
    <property type="project" value="InterPro"/>
</dbReference>
<dbReference type="Pfam" id="PF00487">
    <property type="entry name" value="FA_desaturase"/>
    <property type="match status" value="1"/>
</dbReference>
<keyword evidence="6" id="KW-1133">Transmembrane helix</keyword>
<sequence>MIRMVASDDEFVRADYKGAATPGAKPSSPTMFTFLADSPEYEHRKRTPFSPPAVTLAQVRAAVPKHLYQRNTLKGCLYVLRDVSIAVAIFRFGWAIDARIIPFLWHLGVPWTVACATKWLLWTCYWYAQGIVLAGWWCIAHEAGHGNLSDIKWINHIVGFVLHSFLLTPFYAWRASHNAHHRATMSLERDENYIPRTRQGYHLPDESVATLDDYHDIFDDTPIYTLARMLFMQVVGWPMYLLTNVMGSPRHPPGTNHFNPWSSIFNPRERNHIIASDIGLGIMTCLLYVWSQRVGLSYFTKLYLIPYLCVNHWIVMLTYLHHCDPTVPYFRRRQWSFLRGALSTVDRPFLGWAGRFFLHNVSHDHISHHLFSNIPFYNQPLVTEHIKKVLQGSYNYDSTNSFRALYRTFTECCFIEDDGDIVFYRNKHGQIARSLADGALDHPTH</sequence>
<comment type="similarity">
    <text evidence="3">Belongs to the fatty acid desaturase type 1 family.</text>
</comment>
<keyword evidence="5 6" id="KW-0472">Membrane</keyword>
<reference evidence="9" key="1">
    <citation type="submission" date="2023-11" db="EMBL/GenBank/DDBJ databases">
        <authorList>
            <person name="De Vega J J."/>
            <person name="De Vega J J."/>
        </authorList>
    </citation>
    <scope>NUCLEOTIDE SEQUENCE</scope>
</reference>
<evidence type="ECO:0000256" key="2">
    <source>
        <dbReference type="ARBA" id="ARBA00005189"/>
    </source>
</evidence>
<evidence type="ECO:0000313" key="9">
    <source>
        <dbReference type="EMBL" id="CAK5267632.1"/>
    </source>
</evidence>
<feature type="transmembrane region" description="Helical" evidence="6">
    <location>
        <begin position="119"/>
        <end position="141"/>
    </location>
</feature>
<feature type="transmembrane region" description="Helical" evidence="6">
    <location>
        <begin position="83"/>
        <end position="107"/>
    </location>
</feature>
<name>A0AAD2H4V1_9AGAR</name>
<keyword evidence="6" id="KW-0812">Transmembrane</keyword>
<dbReference type="CDD" id="cd03507">
    <property type="entry name" value="Delta12-FADS-like"/>
    <property type="match status" value="1"/>
</dbReference>
<evidence type="ECO:0000256" key="1">
    <source>
        <dbReference type="ARBA" id="ARBA00004370"/>
    </source>
</evidence>
<feature type="domain" description="Fatty acid desaturase N-terminal" evidence="8">
    <location>
        <begin position="44"/>
        <end position="88"/>
    </location>
</feature>
<evidence type="ECO:0000256" key="4">
    <source>
        <dbReference type="ARBA" id="ARBA00023002"/>
    </source>
</evidence>
<protein>
    <recommendedName>
        <fullName evidence="11">Fatty acid desaturase domain-containing protein</fullName>
    </recommendedName>
</protein>
<gene>
    <name evidence="9" type="ORF">MYCIT1_LOCUS10317</name>
</gene>
<dbReference type="AlphaFoldDB" id="A0AAD2H4V1"/>
<dbReference type="Proteomes" id="UP001295794">
    <property type="component" value="Unassembled WGS sequence"/>
</dbReference>
<dbReference type="EMBL" id="CAVNYO010000129">
    <property type="protein sequence ID" value="CAK5267632.1"/>
    <property type="molecule type" value="Genomic_DNA"/>
</dbReference>
<evidence type="ECO:0008006" key="11">
    <source>
        <dbReference type="Google" id="ProtNLM"/>
    </source>
</evidence>
<dbReference type="GO" id="GO:0006629">
    <property type="term" value="P:lipid metabolic process"/>
    <property type="evidence" value="ECO:0007669"/>
    <property type="project" value="InterPro"/>
</dbReference>
<dbReference type="PANTHER" id="PTHR32100">
    <property type="entry name" value="OMEGA-6 FATTY ACID DESATURASE, CHLOROPLASTIC"/>
    <property type="match status" value="1"/>
</dbReference>
<evidence type="ECO:0000313" key="10">
    <source>
        <dbReference type="Proteomes" id="UP001295794"/>
    </source>
</evidence>
<comment type="subcellular location">
    <subcellularLocation>
        <location evidence="1">Membrane</location>
    </subcellularLocation>
</comment>
<dbReference type="InterPro" id="IPR021863">
    <property type="entry name" value="FAS_N"/>
</dbReference>